<dbReference type="InterPro" id="IPR006564">
    <property type="entry name" value="Znf_PMZ"/>
</dbReference>
<accession>A0A6D2HIR5</accession>
<keyword evidence="2" id="KW-0863">Zinc-finger</keyword>
<evidence type="ECO:0000259" key="4">
    <source>
        <dbReference type="SMART" id="SM00575"/>
    </source>
</evidence>
<dbReference type="InterPro" id="IPR007527">
    <property type="entry name" value="Znf_SWIM"/>
</dbReference>
<feature type="domain" description="Zinc finger PMZ-type" evidence="4">
    <location>
        <begin position="299"/>
        <end position="321"/>
    </location>
</feature>
<dbReference type="Proteomes" id="UP000467841">
    <property type="component" value="Unassembled WGS sequence"/>
</dbReference>
<dbReference type="Pfam" id="PF04434">
    <property type="entry name" value="SWIM"/>
    <property type="match status" value="1"/>
</dbReference>
<dbReference type="SMART" id="SM00575">
    <property type="entry name" value="ZnF_PMZ"/>
    <property type="match status" value="1"/>
</dbReference>
<comment type="caution">
    <text evidence="5">The sequence shown here is derived from an EMBL/GenBank/DDBJ whole genome shotgun (WGS) entry which is preliminary data.</text>
</comment>
<evidence type="ECO:0000256" key="1">
    <source>
        <dbReference type="ARBA" id="ARBA00022723"/>
    </source>
</evidence>
<keyword evidence="1" id="KW-0479">Metal-binding</keyword>
<evidence type="ECO:0000313" key="6">
    <source>
        <dbReference type="Proteomes" id="UP000467841"/>
    </source>
</evidence>
<evidence type="ECO:0000313" key="5">
    <source>
        <dbReference type="EMBL" id="CAA7014656.1"/>
    </source>
</evidence>
<organism evidence="5 6">
    <name type="scientific">Microthlaspi erraticum</name>
    <dbReference type="NCBI Taxonomy" id="1685480"/>
    <lineage>
        <taxon>Eukaryota</taxon>
        <taxon>Viridiplantae</taxon>
        <taxon>Streptophyta</taxon>
        <taxon>Embryophyta</taxon>
        <taxon>Tracheophyta</taxon>
        <taxon>Spermatophyta</taxon>
        <taxon>Magnoliopsida</taxon>
        <taxon>eudicotyledons</taxon>
        <taxon>Gunneridae</taxon>
        <taxon>Pentapetalae</taxon>
        <taxon>rosids</taxon>
        <taxon>malvids</taxon>
        <taxon>Brassicales</taxon>
        <taxon>Brassicaceae</taxon>
        <taxon>Coluteocarpeae</taxon>
        <taxon>Microthlaspi</taxon>
    </lineage>
</organism>
<dbReference type="OrthoDB" id="1067691at2759"/>
<evidence type="ECO:0000256" key="3">
    <source>
        <dbReference type="ARBA" id="ARBA00022833"/>
    </source>
</evidence>
<dbReference type="GO" id="GO:0008270">
    <property type="term" value="F:zinc ion binding"/>
    <property type="evidence" value="ECO:0007669"/>
    <property type="project" value="UniProtKB-KW"/>
</dbReference>
<dbReference type="Pfam" id="PF10551">
    <property type="entry name" value="MULE"/>
    <property type="match status" value="1"/>
</dbReference>
<gene>
    <name evidence="5" type="ORF">MERR_LOCUS1891</name>
</gene>
<dbReference type="InterPro" id="IPR018289">
    <property type="entry name" value="MULE_transposase_dom"/>
</dbReference>
<protein>
    <recommendedName>
        <fullName evidence="4">Zinc finger PMZ-type domain-containing protein</fullName>
    </recommendedName>
</protein>
<dbReference type="AlphaFoldDB" id="A0A6D2HIR5"/>
<keyword evidence="3" id="KW-0862">Zinc</keyword>
<name>A0A6D2HIR5_9BRAS</name>
<evidence type="ECO:0000256" key="2">
    <source>
        <dbReference type="ARBA" id="ARBA00022771"/>
    </source>
</evidence>
<dbReference type="PANTHER" id="PTHR31973:SF187">
    <property type="entry name" value="MUTATOR TRANSPOSASE MUDRA PROTEIN"/>
    <property type="match status" value="1"/>
</dbReference>
<dbReference type="EMBL" id="CACVBM020000111">
    <property type="protein sequence ID" value="CAA7014656.1"/>
    <property type="molecule type" value="Genomic_DNA"/>
</dbReference>
<keyword evidence="6" id="KW-1185">Reference proteome</keyword>
<dbReference type="PANTHER" id="PTHR31973">
    <property type="entry name" value="POLYPROTEIN, PUTATIVE-RELATED"/>
    <property type="match status" value="1"/>
</dbReference>
<sequence length="368" mass="42840">MLEKVNSCTVTSVKLDDEGEFHYFFSALGACVEGFKCMRKVITVDATHLKNGYGGVLVFASAQDPNRHNYPLAFAVLDGEKNDSWIWFFEKLKTVIPDSSELVFMGDRNPSLLTAIAIVYPIAHHGYCIWHLSQNVKGRAFSVNKDVVAWRFIECSRHYTIAEHEKAYSDFVSRYPSAAKYLVETTKNMKHTSARCYFPGDRYKIDTSNCVESLNSTFRSARQYYLIPMLDAIIANISEWFNDHRKEAAAVPVEHKLVPFVENFLHDTWPEAKKLKVKELNWFERIYDVIAKTDGGEARFFDIQKYPCVHALAAFIEFNTNNEDRDRDIQLHELCSRYYWVETWQLAYYRTVYLVPNECQWNIPEYVK</sequence>
<proteinExistence type="predicted"/>
<reference evidence="5" key="1">
    <citation type="submission" date="2020-01" db="EMBL/GenBank/DDBJ databases">
        <authorList>
            <person name="Mishra B."/>
        </authorList>
    </citation>
    <scope>NUCLEOTIDE SEQUENCE [LARGE SCALE GENOMIC DNA]</scope>
</reference>
<dbReference type="PROSITE" id="PS51257">
    <property type="entry name" value="PROKAR_LIPOPROTEIN"/>
    <property type="match status" value="1"/>
</dbReference>